<dbReference type="EMBL" id="CAKJVE010000001">
    <property type="protein sequence ID" value="CAG9702009.1"/>
    <property type="molecule type" value="Genomic_DNA"/>
</dbReference>
<dbReference type="Gene3D" id="3.40.50.980">
    <property type="match status" value="1"/>
</dbReference>
<proteinExistence type="predicted"/>
<dbReference type="Proteomes" id="UP000789738">
    <property type="component" value="Unassembled WGS sequence"/>
</dbReference>
<accession>A0AA86MQD2</accession>
<sequence length="70" mass="7950">MDSNTRHLATAALHFDMSVFDVFGPLLHGGSVVIPEYAVGPIPETWLELQRELRLIFGHVFQLLWNLYVA</sequence>
<dbReference type="AlphaFoldDB" id="A0AA86MQD2"/>
<reference evidence="1" key="1">
    <citation type="submission" date="2021-10" db="EMBL/GenBank/DDBJ databases">
        <authorList>
            <person name="Mesa V."/>
        </authorList>
    </citation>
    <scope>NUCLEOTIDE SEQUENCE</scope>
    <source>
        <strain evidence="1">CC3_PB</strain>
    </source>
</reference>
<evidence type="ECO:0000313" key="1">
    <source>
        <dbReference type="EMBL" id="CAG9702009.1"/>
    </source>
</evidence>
<dbReference type="SUPFAM" id="SSF56801">
    <property type="entry name" value="Acetyl-CoA synthetase-like"/>
    <property type="match status" value="1"/>
</dbReference>
<evidence type="ECO:0000313" key="2">
    <source>
        <dbReference type="Proteomes" id="UP000789738"/>
    </source>
</evidence>
<protein>
    <submittedName>
        <fullName evidence="1">Uncharacterized protein</fullName>
    </submittedName>
</protein>
<organism evidence="1 2">
    <name type="scientific">Clostridium neonatale</name>
    <dbReference type="NCBI Taxonomy" id="137838"/>
    <lineage>
        <taxon>Bacteria</taxon>
        <taxon>Bacillati</taxon>
        <taxon>Bacillota</taxon>
        <taxon>Clostridia</taxon>
        <taxon>Eubacteriales</taxon>
        <taxon>Clostridiaceae</taxon>
        <taxon>Clostridium</taxon>
    </lineage>
</organism>
<name>A0AA86MQD2_9CLOT</name>
<gene>
    <name evidence="1" type="ORF">CNEO_10473</name>
</gene>
<comment type="caution">
    <text evidence="1">The sequence shown here is derived from an EMBL/GenBank/DDBJ whole genome shotgun (WGS) entry which is preliminary data.</text>
</comment>